<dbReference type="InterPro" id="IPR017584">
    <property type="entry name" value="Pyridine_nucleo_diS_OxRdtase_N"/>
</dbReference>
<dbReference type="InterPro" id="IPR036921">
    <property type="entry name" value="PurM-like_N_sf"/>
</dbReference>
<keyword evidence="14" id="KW-1185">Reference proteome</keyword>
<sequence>MNNKDLVLLGGGHTHVLVIKALAMKPIAEVRVTLISERALTPYSGMLPGYVAGHYALNETNIDLNSLCRKAGVRWIQARSVGVDAEHQRVRLEAQPDVDYDVLSIDVGSTPNLRIPGAKEFAVGVKPIAGFQAKWRGLLTSLEQSSEPADQTKHWGVIGAGAGGVELVLAMAHRLRQHAHLKFHLIYRGEQILSGYPPRLIRHVEQALRSYGIALHPHFSVSAVHADGVTSGAGEQIQLDASIWCTGAVGASWLASSGLAVTQANFIQVNRNLQSVSHANVFAVGDIAENVDDPRPKAGVFAVRQAPFLAGNLRDYFAQKPLTEAKLQSQFLSLLALGDKLAVGSRNGLVLKGRWVWRWKDSIDQKFMQQFGDLAVLTMPMQRPLDQAPEQPYCGGCGSKLGPELLSDNLTKLAGPNGYTIEDAAVWQASPAMLSVQSIDGFRSFISDESRCAQVAVVHALSDLYAMGATPLTIQAWINLPIMGAALQQRDHLRMLQGIKTILDANNVTLVGGHSSQGAESHLGIVANGEVSASSRWSKGGAQDGDLIVMSKALGSGVLLAADMQGATDANAMDLLMGNMLESNALARDQLALVTPSAVTDITGFGLVGHLLEMLDASSKHQATDLAAELTLQDIPLLPTALELATSGWRSSLFPEMKSYLNRCSISPELRDGESDLVLEARKSLLVDPQTSGGLLACLTPAAAEKLIAESAMFKVIGTIVKRDQRPQVRQILLR</sequence>
<organism evidence="13 14">
    <name type="scientific">Arenicella xantha</name>
    <dbReference type="NCBI Taxonomy" id="644221"/>
    <lineage>
        <taxon>Bacteria</taxon>
        <taxon>Pseudomonadati</taxon>
        <taxon>Pseudomonadota</taxon>
        <taxon>Gammaproteobacteria</taxon>
        <taxon>Arenicellales</taxon>
        <taxon>Arenicellaceae</taxon>
        <taxon>Arenicella</taxon>
    </lineage>
</organism>
<name>A0A395JMC1_9GAMM</name>
<dbReference type="InterPro" id="IPR016188">
    <property type="entry name" value="PurM-like_N"/>
</dbReference>
<dbReference type="InterPro" id="IPR010918">
    <property type="entry name" value="PurM-like_C_dom"/>
</dbReference>
<accession>A0A395JMC1</accession>
<dbReference type="GO" id="GO:0019646">
    <property type="term" value="P:aerobic electron transport chain"/>
    <property type="evidence" value="ECO:0007669"/>
    <property type="project" value="TreeGrafter"/>
</dbReference>
<feature type="domain" description="PurM-like C-terminal" evidence="11">
    <location>
        <begin position="543"/>
        <end position="724"/>
    </location>
</feature>
<keyword evidence="8" id="KW-0560">Oxidoreductase</keyword>
<dbReference type="SUPFAM" id="SSF51905">
    <property type="entry name" value="FAD/NAD(P)-binding domain"/>
    <property type="match status" value="2"/>
</dbReference>
<evidence type="ECO:0000256" key="6">
    <source>
        <dbReference type="ARBA" id="ARBA00022827"/>
    </source>
</evidence>
<dbReference type="SUPFAM" id="SSF55326">
    <property type="entry name" value="PurM N-terminal domain-like"/>
    <property type="match status" value="1"/>
</dbReference>
<proteinExistence type="predicted"/>
<dbReference type="GO" id="GO:0005524">
    <property type="term" value="F:ATP binding"/>
    <property type="evidence" value="ECO:0007669"/>
    <property type="project" value="UniProtKB-KW"/>
</dbReference>
<dbReference type="PANTHER" id="PTHR42913:SF9">
    <property type="entry name" value="SLR1591 PROTEIN"/>
    <property type="match status" value="1"/>
</dbReference>
<feature type="domain" description="PurM-like N-terminal" evidence="10">
    <location>
        <begin position="422"/>
        <end position="530"/>
    </location>
</feature>
<evidence type="ECO:0000256" key="5">
    <source>
        <dbReference type="ARBA" id="ARBA00022777"/>
    </source>
</evidence>
<dbReference type="OrthoDB" id="9767928at2"/>
<dbReference type="NCBIfam" id="TIGR00476">
    <property type="entry name" value="selD"/>
    <property type="match status" value="1"/>
</dbReference>
<dbReference type="Proteomes" id="UP000253083">
    <property type="component" value="Unassembled WGS sequence"/>
</dbReference>
<keyword evidence="6" id="KW-0274">FAD</keyword>
<dbReference type="InterPro" id="IPR004536">
    <property type="entry name" value="SPS/SelD"/>
</dbReference>
<feature type="domain" description="FAD/NAD(P)-binding" evidence="12">
    <location>
        <begin position="5"/>
        <end position="306"/>
    </location>
</feature>
<dbReference type="Gene3D" id="3.50.50.100">
    <property type="match status" value="1"/>
</dbReference>
<evidence type="ECO:0000259" key="10">
    <source>
        <dbReference type="Pfam" id="PF00586"/>
    </source>
</evidence>
<evidence type="ECO:0000256" key="8">
    <source>
        <dbReference type="ARBA" id="ARBA00023002"/>
    </source>
</evidence>
<dbReference type="GO" id="GO:0003955">
    <property type="term" value="F:NAD(P)H dehydrogenase (quinone) activity"/>
    <property type="evidence" value="ECO:0007669"/>
    <property type="project" value="TreeGrafter"/>
</dbReference>
<dbReference type="InterPro" id="IPR036676">
    <property type="entry name" value="PurM-like_C_sf"/>
</dbReference>
<evidence type="ECO:0000256" key="9">
    <source>
        <dbReference type="ARBA" id="ARBA00023266"/>
    </source>
</evidence>
<dbReference type="AlphaFoldDB" id="A0A395JMC1"/>
<evidence type="ECO:0000256" key="4">
    <source>
        <dbReference type="ARBA" id="ARBA00022741"/>
    </source>
</evidence>
<dbReference type="Pfam" id="PF07992">
    <property type="entry name" value="Pyr_redox_2"/>
    <property type="match status" value="1"/>
</dbReference>
<dbReference type="EMBL" id="QNRT01000002">
    <property type="protein sequence ID" value="RBP51759.1"/>
    <property type="molecule type" value="Genomic_DNA"/>
</dbReference>
<keyword evidence="4" id="KW-0547">Nucleotide-binding</keyword>
<comment type="cofactor">
    <cofactor evidence="1">
        <name>FAD</name>
        <dbReference type="ChEBI" id="CHEBI:57692"/>
    </cofactor>
</comment>
<evidence type="ECO:0000256" key="3">
    <source>
        <dbReference type="ARBA" id="ARBA00022679"/>
    </source>
</evidence>
<dbReference type="Gene3D" id="3.90.650.10">
    <property type="entry name" value="PurM-like C-terminal domain"/>
    <property type="match status" value="1"/>
</dbReference>
<keyword evidence="3" id="KW-0808">Transferase</keyword>
<keyword evidence="5" id="KW-0418">Kinase</keyword>
<dbReference type="Gene3D" id="3.30.1330.10">
    <property type="entry name" value="PurM-like, N-terminal domain"/>
    <property type="match status" value="1"/>
</dbReference>
<evidence type="ECO:0000259" key="11">
    <source>
        <dbReference type="Pfam" id="PF02769"/>
    </source>
</evidence>
<evidence type="ECO:0000256" key="1">
    <source>
        <dbReference type="ARBA" id="ARBA00001974"/>
    </source>
</evidence>
<keyword evidence="9" id="KW-0711">Selenium</keyword>
<dbReference type="SUPFAM" id="SSF56042">
    <property type="entry name" value="PurM C-terminal domain-like"/>
    <property type="match status" value="1"/>
</dbReference>
<dbReference type="InterPro" id="IPR023753">
    <property type="entry name" value="FAD/NAD-binding_dom"/>
</dbReference>
<protein>
    <submittedName>
        <fullName evidence="13">Selenophosphate synthase</fullName>
    </submittedName>
</protein>
<comment type="caution">
    <text evidence="13">The sequence shown here is derived from an EMBL/GenBank/DDBJ whole genome shotgun (WGS) entry which is preliminary data.</text>
</comment>
<dbReference type="RefSeq" id="WP_113954502.1">
    <property type="nucleotide sequence ID" value="NZ_QNRT01000002.1"/>
</dbReference>
<reference evidence="13 14" key="1">
    <citation type="submission" date="2018-06" db="EMBL/GenBank/DDBJ databases">
        <title>Genomic Encyclopedia of Type Strains, Phase IV (KMG-IV): sequencing the most valuable type-strain genomes for metagenomic binning, comparative biology and taxonomic classification.</title>
        <authorList>
            <person name="Goeker M."/>
        </authorList>
    </citation>
    <scope>NUCLEOTIDE SEQUENCE [LARGE SCALE GENOMIC DNA]</scope>
    <source>
        <strain evidence="13 14">DSM 24032</strain>
    </source>
</reference>
<evidence type="ECO:0000259" key="12">
    <source>
        <dbReference type="Pfam" id="PF07992"/>
    </source>
</evidence>
<dbReference type="Pfam" id="PF02769">
    <property type="entry name" value="AIRS_C"/>
    <property type="match status" value="1"/>
</dbReference>
<dbReference type="InterPro" id="IPR036188">
    <property type="entry name" value="FAD/NAD-bd_sf"/>
</dbReference>
<dbReference type="InParanoid" id="A0A395JMC1"/>
<dbReference type="PANTHER" id="PTHR42913">
    <property type="entry name" value="APOPTOSIS-INDUCING FACTOR 1"/>
    <property type="match status" value="1"/>
</dbReference>
<dbReference type="GO" id="GO:0016301">
    <property type="term" value="F:kinase activity"/>
    <property type="evidence" value="ECO:0007669"/>
    <property type="project" value="UniProtKB-KW"/>
</dbReference>
<evidence type="ECO:0000313" key="14">
    <source>
        <dbReference type="Proteomes" id="UP000253083"/>
    </source>
</evidence>
<dbReference type="Pfam" id="PF00586">
    <property type="entry name" value="AIRS"/>
    <property type="match status" value="1"/>
</dbReference>
<keyword evidence="7" id="KW-0067">ATP-binding</keyword>
<evidence type="ECO:0000256" key="2">
    <source>
        <dbReference type="ARBA" id="ARBA00022630"/>
    </source>
</evidence>
<evidence type="ECO:0000256" key="7">
    <source>
        <dbReference type="ARBA" id="ARBA00022840"/>
    </source>
</evidence>
<keyword evidence="2" id="KW-0285">Flavoprotein</keyword>
<gene>
    <name evidence="13" type="ORF">DFR28_1021192</name>
</gene>
<evidence type="ECO:0000313" key="13">
    <source>
        <dbReference type="EMBL" id="RBP51759.1"/>
    </source>
</evidence>
<dbReference type="InterPro" id="IPR051169">
    <property type="entry name" value="NADH-Q_oxidoreductase"/>
</dbReference>
<dbReference type="NCBIfam" id="TIGR03169">
    <property type="entry name" value="Nterm_to_SelD"/>
    <property type="match status" value="1"/>
</dbReference>